<sequence>MHTTEIGHLASETEAAHALVEKLLTENTQLVGKVNELYVELDHNGLQQETSAEMAKSVHVADTTAVGLHPRGEATEMQKSLASDSMYETSAKMLVPDIRVQSQEGCVRGDLDYQKTMLFSDSSEIIETDEIVQIPLEENENKPIDVEAVNIAQKTEIPISDAPLIGAPFRLISFVARYVSGADLVEKSSVNSAR</sequence>
<reference evidence="1 2" key="1">
    <citation type="submission" date="2024-11" db="EMBL/GenBank/DDBJ databases">
        <title>A near-complete genome assembly of Cinchona calisaya.</title>
        <authorList>
            <person name="Lian D.C."/>
            <person name="Zhao X.W."/>
            <person name="Wei L."/>
        </authorList>
    </citation>
    <scope>NUCLEOTIDE SEQUENCE [LARGE SCALE GENOMIC DNA]</scope>
    <source>
        <tissue evidence="1">Nenye</tissue>
    </source>
</reference>
<evidence type="ECO:0000313" key="2">
    <source>
        <dbReference type="Proteomes" id="UP001630127"/>
    </source>
</evidence>
<organism evidence="1 2">
    <name type="scientific">Cinchona calisaya</name>
    <dbReference type="NCBI Taxonomy" id="153742"/>
    <lineage>
        <taxon>Eukaryota</taxon>
        <taxon>Viridiplantae</taxon>
        <taxon>Streptophyta</taxon>
        <taxon>Embryophyta</taxon>
        <taxon>Tracheophyta</taxon>
        <taxon>Spermatophyta</taxon>
        <taxon>Magnoliopsida</taxon>
        <taxon>eudicotyledons</taxon>
        <taxon>Gunneridae</taxon>
        <taxon>Pentapetalae</taxon>
        <taxon>asterids</taxon>
        <taxon>lamiids</taxon>
        <taxon>Gentianales</taxon>
        <taxon>Rubiaceae</taxon>
        <taxon>Cinchonoideae</taxon>
        <taxon>Cinchoneae</taxon>
        <taxon>Cinchona</taxon>
    </lineage>
</organism>
<proteinExistence type="predicted"/>
<evidence type="ECO:0000313" key="1">
    <source>
        <dbReference type="EMBL" id="KAL3536620.1"/>
    </source>
</evidence>
<dbReference type="Proteomes" id="UP001630127">
    <property type="component" value="Unassembled WGS sequence"/>
</dbReference>
<gene>
    <name evidence="1" type="ORF">ACH5RR_005081</name>
</gene>
<accession>A0ABD3AZB5</accession>
<dbReference type="EMBL" id="JBJUIK010000002">
    <property type="protein sequence ID" value="KAL3536620.1"/>
    <property type="molecule type" value="Genomic_DNA"/>
</dbReference>
<name>A0ABD3AZB5_9GENT</name>
<comment type="caution">
    <text evidence="1">The sequence shown here is derived from an EMBL/GenBank/DDBJ whole genome shotgun (WGS) entry which is preliminary data.</text>
</comment>
<dbReference type="AlphaFoldDB" id="A0ABD3AZB5"/>
<keyword evidence="2" id="KW-1185">Reference proteome</keyword>
<protein>
    <submittedName>
        <fullName evidence="1">Uncharacterized protein</fullName>
    </submittedName>
</protein>